<dbReference type="PANTHER" id="PTHR22778">
    <property type="entry name" value="OVARIAN CANCER GENE-2 PROTEIN-RELATED"/>
    <property type="match status" value="1"/>
</dbReference>
<feature type="domain" description="Serine hydrolase" evidence="1">
    <location>
        <begin position="16"/>
        <end position="214"/>
    </location>
</feature>
<keyword evidence="3" id="KW-1185">Reference proteome</keyword>
<proteinExistence type="predicted"/>
<dbReference type="InterPro" id="IPR029058">
    <property type="entry name" value="AB_hydrolase_fold"/>
</dbReference>
<dbReference type="Gene3D" id="3.40.50.1820">
    <property type="entry name" value="alpha/beta hydrolase"/>
    <property type="match status" value="1"/>
</dbReference>
<dbReference type="SUPFAM" id="SSF53474">
    <property type="entry name" value="alpha/beta-Hydrolases"/>
    <property type="match status" value="1"/>
</dbReference>
<organism evidence="2 3">
    <name type="scientific">Chlorella sorokiniana</name>
    <name type="common">Freshwater green alga</name>
    <dbReference type="NCBI Taxonomy" id="3076"/>
    <lineage>
        <taxon>Eukaryota</taxon>
        <taxon>Viridiplantae</taxon>
        <taxon>Chlorophyta</taxon>
        <taxon>core chlorophytes</taxon>
        <taxon>Trebouxiophyceae</taxon>
        <taxon>Chlorellales</taxon>
        <taxon>Chlorellaceae</taxon>
        <taxon>Chlorella clade</taxon>
        <taxon>Chlorella</taxon>
    </lineage>
</organism>
<accession>A0A2P6TD42</accession>
<protein>
    <recommendedName>
        <fullName evidence="1">Serine hydrolase domain-containing protein</fullName>
    </recommendedName>
</protein>
<dbReference type="EMBL" id="LHPG02000023">
    <property type="protein sequence ID" value="PRW20559.1"/>
    <property type="molecule type" value="Genomic_DNA"/>
</dbReference>
<dbReference type="AlphaFoldDB" id="A0A2P6TD42"/>
<evidence type="ECO:0000313" key="2">
    <source>
        <dbReference type="EMBL" id="PRW20559.1"/>
    </source>
</evidence>
<dbReference type="STRING" id="3076.A0A2P6TD42"/>
<evidence type="ECO:0000259" key="1">
    <source>
        <dbReference type="Pfam" id="PF03959"/>
    </source>
</evidence>
<gene>
    <name evidence="2" type="ORF">C2E21_8897</name>
</gene>
<dbReference type="Pfam" id="PF03959">
    <property type="entry name" value="FSH1"/>
    <property type="match status" value="1"/>
</dbReference>
<sequence length="264" mass="28578">MAAASGMPAAAPARPRLRILCLHSFRTSGRIFQEQLQRAGLDRQLADLVDLTFIDAPNPASGPIPEDVAPYFAGPYFEWWNANRDAEGRWSYQGWQRSVQAIERALAEQGGPRGFDGLMGFSQGGAITSLAIGMQRSGFALKDLPPLRFCVCFAGIRVRDPQLECFYSALRPCPSLHIIGDKDPVKRLTNLLIDSFDQPVVINHTRGHVIPALAEPDLQRLRAFLQEQQEAVAAAQQQQQEGSGGPALAAAGAAVAAAHPGSRL</sequence>
<dbReference type="Proteomes" id="UP000239899">
    <property type="component" value="Unassembled WGS sequence"/>
</dbReference>
<evidence type="ECO:0000313" key="3">
    <source>
        <dbReference type="Proteomes" id="UP000239899"/>
    </source>
</evidence>
<comment type="caution">
    <text evidence="2">The sequence shown here is derived from an EMBL/GenBank/DDBJ whole genome shotgun (WGS) entry which is preliminary data.</text>
</comment>
<dbReference type="OrthoDB" id="414698at2759"/>
<dbReference type="InterPro" id="IPR005645">
    <property type="entry name" value="FSH-like_dom"/>
</dbReference>
<name>A0A2P6TD42_CHLSO</name>
<reference evidence="2 3" key="1">
    <citation type="journal article" date="2018" name="Plant J.">
        <title>Genome sequences of Chlorella sorokiniana UTEX 1602 and Micractinium conductrix SAG 241.80: implications to maltose excretion by a green alga.</title>
        <authorList>
            <person name="Arriola M.B."/>
            <person name="Velmurugan N."/>
            <person name="Zhang Y."/>
            <person name="Plunkett M.H."/>
            <person name="Hondzo H."/>
            <person name="Barney B.M."/>
        </authorList>
    </citation>
    <scope>NUCLEOTIDE SEQUENCE [LARGE SCALE GENOMIC DNA]</scope>
    <source>
        <strain evidence="3">UTEX 1602</strain>
    </source>
</reference>
<dbReference type="PANTHER" id="PTHR22778:SF51">
    <property type="entry name" value="DIHYDROFOLATE REDUCTASE"/>
    <property type="match status" value="1"/>
</dbReference>